<name>A0A640KHX1_LEITA</name>
<dbReference type="EMBL" id="BLBS01000034">
    <property type="protein sequence ID" value="GET89320.1"/>
    <property type="molecule type" value="Genomic_DNA"/>
</dbReference>
<dbReference type="VEuPathDB" id="TriTrypDB:LtaPh_2522500"/>
<evidence type="ECO:0008006" key="4">
    <source>
        <dbReference type="Google" id="ProtNLM"/>
    </source>
</evidence>
<gene>
    <name evidence="2" type="ORF">LtaPh_2522500</name>
</gene>
<accession>A0A640KHX1</accession>
<keyword evidence="3" id="KW-1185">Reference proteome</keyword>
<proteinExistence type="predicted"/>
<dbReference type="OrthoDB" id="266975at2759"/>
<comment type="caution">
    <text evidence="2">The sequence shown here is derived from an EMBL/GenBank/DDBJ whole genome shotgun (WGS) entry which is preliminary data.</text>
</comment>
<evidence type="ECO:0000256" key="1">
    <source>
        <dbReference type="SAM" id="MobiDB-lite"/>
    </source>
</evidence>
<reference evidence="2" key="1">
    <citation type="submission" date="2019-11" db="EMBL/GenBank/DDBJ databases">
        <title>Leishmania tarentolae CDS.</title>
        <authorList>
            <person name="Goto Y."/>
            <person name="Yamagishi J."/>
        </authorList>
    </citation>
    <scope>NUCLEOTIDE SEQUENCE [LARGE SCALE GENOMIC DNA]</scope>
    <source>
        <strain evidence="2">Parrot Tar II</strain>
    </source>
</reference>
<feature type="region of interest" description="Disordered" evidence="1">
    <location>
        <begin position="1"/>
        <end position="20"/>
    </location>
</feature>
<evidence type="ECO:0000313" key="3">
    <source>
        <dbReference type="Proteomes" id="UP000419144"/>
    </source>
</evidence>
<sequence length="211" mass="23671">MDDYYDDDVHSNYGYEDDEYDDAADDWEAEAAEEEQRAIAEEAARQARLEKKLATRAPVKKEEEEAVPEEVERAIAEMRHVANDIASGSALLSGGDSEDLIGKRSLASDTDVDQVGAMIACRLTSFFGSAHYEKLIVDVFERLTNHLTSTQLLNEEADRVHRLREELKRMAKSKPKQVEKTAVKQSGLDLDNFEDRGGATVAEENEDETGW</sequence>
<feature type="region of interest" description="Disordered" evidence="1">
    <location>
        <begin position="170"/>
        <end position="211"/>
    </location>
</feature>
<dbReference type="Proteomes" id="UP000419144">
    <property type="component" value="Unassembled WGS sequence"/>
</dbReference>
<evidence type="ECO:0000313" key="2">
    <source>
        <dbReference type="EMBL" id="GET89320.1"/>
    </source>
</evidence>
<organism evidence="2 3">
    <name type="scientific">Leishmania tarentolae</name>
    <name type="common">Sauroleishmania tarentolae</name>
    <dbReference type="NCBI Taxonomy" id="5689"/>
    <lineage>
        <taxon>Eukaryota</taxon>
        <taxon>Discoba</taxon>
        <taxon>Euglenozoa</taxon>
        <taxon>Kinetoplastea</taxon>
        <taxon>Metakinetoplastina</taxon>
        <taxon>Trypanosomatida</taxon>
        <taxon>Trypanosomatidae</taxon>
        <taxon>Leishmaniinae</taxon>
        <taxon>Leishmania</taxon>
        <taxon>lizard Leishmania</taxon>
    </lineage>
</organism>
<dbReference type="AlphaFoldDB" id="A0A640KHX1"/>
<protein>
    <recommendedName>
        <fullName evidence="4">Eukaryotic translation initiation factor 3 30 kDa subunit</fullName>
    </recommendedName>
</protein>